<reference evidence="1" key="1">
    <citation type="submission" date="2022-08" db="EMBL/GenBank/DDBJ databases">
        <title>Genome Sequence of Lecanicillium fungicola.</title>
        <authorList>
            <person name="Buettner E."/>
        </authorList>
    </citation>
    <scope>NUCLEOTIDE SEQUENCE</scope>
    <source>
        <strain evidence="1">Babe33</strain>
    </source>
</reference>
<evidence type="ECO:0000313" key="2">
    <source>
        <dbReference type="Proteomes" id="UP001143910"/>
    </source>
</evidence>
<accession>A0ACC1N391</accession>
<protein>
    <submittedName>
        <fullName evidence="1">Uncharacterized protein</fullName>
    </submittedName>
</protein>
<evidence type="ECO:0000313" key="1">
    <source>
        <dbReference type="EMBL" id="KAJ2972909.1"/>
    </source>
</evidence>
<dbReference type="EMBL" id="JANJQO010001062">
    <property type="protein sequence ID" value="KAJ2972909.1"/>
    <property type="molecule type" value="Genomic_DNA"/>
</dbReference>
<name>A0ACC1N391_9HYPO</name>
<keyword evidence="2" id="KW-1185">Reference proteome</keyword>
<comment type="caution">
    <text evidence="1">The sequence shown here is derived from an EMBL/GenBank/DDBJ whole genome shotgun (WGS) entry which is preliminary data.</text>
</comment>
<sequence length="2046" mass="230707">MTLAGIEFGGGVLTTGLRTFACLLIGAACVYFTFHHRAGRRKLALSQPVHVARRTTLAKQGLTELTVGRDDRDTDIDVIAIHGLDTASPETWTWKDQNDPNNEERWVNWLESPMLPDHIDRIRVFTFNWPADLFESSTNVPKSLDQYATRLLNGIQQGLHNRGAGTGRRPILFIASCLGGVVLMKALLIANRDASEYQDIRNATQGIVFLATPFRGTSFENVASWAVPSLKAWAWVKNQKVTKLLDSVKGPTDDLGEIVQEFTSLCQDTHEPCKVFTFYEGKKTRLLSRNVPWLSKCFGEEKLLVDKTSATLDIARDPLCLDQPHVLMNKFENADCSDFKMVLKKIKDLIGAIRLGSPLSQADAWIIEKVYHKDRLKIERLSGDSLSMEQCYINLAIVEKFSQDTDPRDGEATKSSQFSILYRKNVETPDESLQVELPTLFNPHTTRDGTTLIPRRILIRGRAGIGKTTLCKKIVYEFHHGTWSEWKNLFDRVLWIPLRKLKRPGGQSGYNLEKLCEDEYFSYPIKRRDLSNALVEALLTKRSKCLLLLDGLDEISHVLGVPDHDMKTLLDDLLSFPNVIVTSRPHVEHESFQTMDLQLETTGFYPTQVDTYIEKSFSSQTDNSSEDKVRDIKRFLRGRLLLQSLVRIPIQLDALCFTWQYWNPKGNPSSMTGIYKEIEKNLWAKDAVRMGKKHGEELVTHQVAIDEYEDLVADEMHLLEGLGFTGLWNDVIEFTAEHRKHIYTKFKRGAFLPAQTLPKLSFLRTSDHTKDINGNYHFIHLTFQEYFAAKYFVRQWKNNKELYLLALDSDNGSKETLPAQFLREQKYSTRYNIFWRFVAGLLSFRDIAMMGQTPADRVSAFFNVLEQEPIDLLGPTHQRLIIHCLSEINTTFPEQMTFQKRLAEWLLFECRLARKRPTAVRLPREVEFPDEVLKIALNDKTSGSQAPIIFSLSCRNVAAPGLITVVTSFLGDQMSHVRFWAARALSKDDNLPHDTLEALVALLEDDHEHGGREAATALATQETLPRNIVVALLSLLDNESIRVRRNAISAISTHMTFDDIITVFMEKFMKNCVLHGDGVKALGEHAALPEKMMAAVRELLDFAGSIQGYVFKVSPTRTELPDIALLAVIEQLGNDDDRIRLGAVRTLVHRAALPDTIKAAIGARLYNNSSETRADVIEILSERGMLSEETVEAIAAQLGDKSSELRAAAVRALGKHAKMINVTTVQAIAVLLGDDDSEVIALAVDALDRQAALPDQVLNAMAALLDLDAEPLPGWFIIRVLDRVKKILAAQSAIPRPVLEAAVANLDDENEDTRRAAAYTLRRQAMLPIKMLPDESLEALVPHLGQNDWYVQLAVVHMLHGLESMSDQVLTKIVVTSLDTRNDVLIFAAQKVLQRELALPNKQWPKKAVDAVLAQLQNGDEDDQYHATRILEGQPRLPAQVLEALVAQLLDEGQISRKAAKILESQTVLPPAVLEAATAWRDRRLRSMMRTLTETFEFRKTNPLSPSKDLWPLCEELWSQKLLPDDVLLKLVNLMRDNYPDSRSYVPDILLRYTKGKMLPTEILLKLVGLVRMGYGFQGFRVLGEQPTMPDEVLTELVALLGDREREIRRTAETLLRKHRRFYCTLFNGPHGYPPSARDTFKLLVMQGRIVKPAIVLLTVLSLATLVYLYLGFSDLKTFDSDSPIFKDDRPPELRRLYSAEFRQNAEFAIGIHLGYSYAAAVAWFRNGTTLDLARVNGSNEYKAAMEQVIEKRAVEPSHGLEPAFVPVLSALKNSSEAVLGAQIEVAHLATPWIREFREVLPDDVFLASLRMVGIERGIHEQHFPTHVNEANAVLAGNGLQLCHECSCVEGPPKVPEMFYYISLTDTVLYTSIQSNECLYLAWDGEVSIDKSYGLGNLLAHDTQQSWDNLEEKLFSDIATHTRDDTACYPRMMVLVAGEGAINTKFLALTGRVVNRLQAMCDELPPPPYMNRHREQAPRTKIEYIISEDPIFAAAKGAAFAMHTAFWHYCESIDISKAWGNCWGEDDDFWYSVKEGMGANTSLGTQ</sequence>
<dbReference type="Proteomes" id="UP001143910">
    <property type="component" value="Unassembled WGS sequence"/>
</dbReference>
<organism evidence="1 2">
    <name type="scientific">Zarea fungicola</name>
    <dbReference type="NCBI Taxonomy" id="93591"/>
    <lineage>
        <taxon>Eukaryota</taxon>
        <taxon>Fungi</taxon>
        <taxon>Dikarya</taxon>
        <taxon>Ascomycota</taxon>
        <taxon>Pezizomycotina</taxon>
        <taxon>Sordariomycetes</taxon>
        <taxon>Hypocreomycetidae</taxon>
        <taxon>Hypocreales</taxon>
        <taxon>Cordycipitaceae</taxon>
        <taxon>Zarea</taxon>
    </lineage>
</organism>
<proteinExistence type="predicted"/>
<gene>
    <name evidence="1" type="ORF">NQ176_g6889</name>
</gene>